<dbReference type="GO" id="GO:0006450">
    <property type="term" value="P:regulation of translational fidelity"/>
    <property type="evidence" value="ECO:0007669"/>
    <property type="project" value="TreeGrafter"/>
</dbReference>
<evidence type="ECO:0000259" key="17">
    <source>
        <dbReference type="PROSITE" id="PS51163"/>
    </source>
</evidence>
<evidence type="ECO:0000256" key="4">
    <source>
        <dbReference type="ARBA" id="ARBA00012584"/>
    </source>
</evidence>
<feature type="binding site" evidence="15">
    <location>
        <position position="63"/>
    </location>
    <ligand>
        <name>ATP</name>
        <dbReference type="ChEBI" id="CHEBI:30616"/>
    </ligand>
</feature>
<keyword evidence="11 14" id="KW-0067">ATP-binding</keyword>
<dbReference type="GO" id="GO:0061710">
    <property type="term" value="F:L-threonylcarbamoyladenylate synthase"/>
    <property type="evidence" value="ECO:0007669"/>
    <property type="project" value="UniProtKB-EC"/>
</dbReference>
<dbReference type="InterPro" id="IPR010923">
    <property type="entry name" value="T(6)A37_SUA5"/>
</dbReference>
<dbReference type="Gene3D" id="3.40.50.11030">
    <property type="entry name" value="Threonylcarbamoyl-AMP synthase, C-terminal domain"/>
    <property type="match status" value="1"/>
</dbReference>
<dbReference type="PIRSF" id="PIRSF004930">
    <property type="entry name" value="Tln_factor_SUA5"/>
    <property type="match status" value="1"/>
</dbReference>
<dbReference type="GO" id="GO:0005524">
    <property type="term" value="F:ATP binding"/>
    <property type="evidence" value="ECO:0007669"/>
    <property type="project" value="UniProtKB-UniRule"/>
</dbReference>
<dbReference type="InterPro" id="IPR038385">
    <property type="entry name" value="Sua5/YwlC_C"/>
</dbReference>
<evidence type="ECO:0000256" key="2">
    <source>
        <dbReference type="ARBA" id="ARBA00007663"/>
    </source>
</evidence>
<feature type="binding site" evidence="15">
    <location>
        <position position="126"/>
    </location>
    <ligand>
        <name>L-threonine</name>
        <dbReference type="ChEBI" id="CHEBI:57926"/>
    </ligand>
</feature>
<evidence type="ECO:0000256" key="13">
    <source>
        <dbReference type="ARBA" id="ARBA00048366"/>
    </source>
</evidence>
<evidence type="ECO:0000313" key="18">
    <source>
        <dbReference type="EMBL" id="SEG03454.1"/>
    </source>
</evidence>
<dbReference type="SUPFAM" id="SSF55821">
    <property type="entry name" value="YrdC/RibB"/>
    <property type="match status" value="1"/>
</dbReference>
<gene>
    <name evidence="18" type="ORF">SAMN05216334_12149</name>
</gene>
<dbReference type="Proteomes" id="UP000236753">
    <property type="component" value="Unassembled WGS sequence"/>
</dbReference>
<feature type="binding site" evidence="15">
    <location>
        <position position="122"/>
    </location>
    <ligand>
        <name>L-threonine</name>
        <dbReference type="ChEBI" id="CHEBI:57926"/>
    </ligand>
</feature>
<sequence>MEHTQHAFTQSDLSPAQLDQIIAAAQILRTGGTVAFPTETVYGLGADVTNPVAIDKIYTIKQRPTNHPLIVHIGSISHLHYWAQAIPDSAWKLVNHFWPGPLTLILPRSDRIPDSVTGGQDTVGIRFPAHPVALALLRALGPEKALAAPSANRFGRISPTLAAHVHQELGNAVDMILDGGACDVGLESTIVSFHDEIPQILRPGSITLSALEAALNSSVILAHHINNRSIRTSGSLPAHYAPTTPLRVYSNTQIWQHAFILAEKNLRVLVITWSNTDKPKFSNQFIEQFSMPEDPVAYGRQLYAKLRQFDQAEFDYMLIESPPDHPSWLAIADRLQRAGYHSPDNN</sequence>
<feature type="binding site" evidence="15">
    <location>
        <position position="148"/>
    </location>
    <ligand>
        <name>L-threonine</name>
        <dbReference type="ChEBI" id="CHEBI:57926"/>
    </ligand>
</feature>
<dbReference type="NCBIfam" id="TIGR00057">
    <property type="entry name" value="L-threonylcarbamoyladenylate synthase"/>
    <property type="match status" value="1"/>
</dbReference>
<evidence type="ECO:0000256" key="5">
    <source>
        <dbReference type="ARBA" id="ARBA00015492"/>
    </source>
</evidence>
<dbReference type="InterPro" id="IPR020827">
    <property type="entry name" value="Asparaginase/glutaminase_AS1"/>
</dbReference>
<keyword evidence="9 14" id="KW-0548">Nucleotidyltransferase</keyword>
<comment type="similarity">
    <text evidence="3">Belongs to the asparaginase 1 family.</text>
</comment>
<comment type="similarity">
    <text evidence="2 14">Belongs to the SUA5 family.</text>
</comment>
<feature type="binding site" evidence="15">
    <location>
        <position position="158"/>
    </location>
    <ligand>
        <name>ATP</name>
        <dbReference type="ChEBI" id="CHEBI:30616"/>
    </ligand>
</feature>
<evidence type="ECO:0000256" key="14">
    <source>
        <dbReference type="PIRNR" id="PIRNR004930"/>
    </source>
</evidence>
<dbReference type="RefSeq" id="WP_103967109.1">
    <property type="nucleotide sequence ID" value="NZ_FNUX01000021.1"/>
</dbReference>
<evidence type="ECO:0000256" key="15">
    <source>
        <dbReference type="PIRSR" id="PIRSR004930-1"/>
    </source>
</evidence>
<feature type="binding site" evidence="15">
    <location>
        <position position="202"/>
    </location>
    <ligand>
        <name>ATP</name>
        <dbReference type="ChEBI" id="CHEBI:30616"/>
    </ligand>
</feature>
<keyword evidence="7 14" id="KW-0808">Transferase</keyword>
<dbReference type="GO" id="GO:0006520">
    <property type="term" value="P:amino acid metabolic process"/>
    <property type="evidence" value="ECO:0007669"/>
    <property type="project" value="InterPro"/>
</dbReference>
<comment type="catalytic activity">
    <reaction evidence="13 14">
        <text>L-threonine + hydrogencarbonate + ATP = L-threonylcarbamoyladenylate + diphosphate + H2O</text>
        <dbReference type="Rhea" id="RHEA:36407"/>
        <dbReference type="ChEBI" id="CHEBI:15377"/>
        <dbReference type="ChEBI" id="CHEBI:17544"/>
        <dbReference type="ChEBI" id="CHEBI:30616"/>
        <dbReference type="ChEBI" id="CHEBI:33019"/>
        <dbReference type="ChEBI" id="CHEBI:57926"/>
        <dbReference type="ChEBI" id="CHEBI:73682"/>
        <dbReference type="EC" id="2.7.7.87"/>
    </reaction>
</comment>
<keyword evidence="8 14" id="KW-0819">tRNA processing</keyword>
<dbReference type="GO" id="GO:0008033">
    <property type="term" value="P:tRNA processing"/>
    <property type="evidence" value="ECO:0007669"/>
    <property type="project" value="UniProtKB-KW"/>
</dbReference>
<dbReference type="PANTHER" id="PTHR17490">
    <property type="entry name" value="SUA5"/>
    <property type="match status" value="1"/>
</dbReference>
<dbReference type="PROSITE" id="PS00144">
    <property type="entry name" value="ASN_GLN_ASE_1"/>
    <property type="match status" value="1"/>
</dbReference>
<dbReference type="EMBL" id="FNUX01000021">
    <property type="protein sequence ID" value="SEG03454.1"/>
    <property type="molecule type" value="Genomic_DNA"/>
</dbReference>
<evidence type="ECO:0000256" key="11">
    <source>
        <dbReference type="ARBA" id="ARBA00022840"/>
    </source>
</evidence>
<organism evidence="18 19">
    <name type="scientific">Nitrosomonas ureae</name>
    <dbReference type="NCBI Taxonomy" id="44577"/>
    <lineage>
        <taxon>Bacteria</taxon>
        <taxon>Pseudomonadati</taxon>
        <taxon>Pseudomonadota</taxon>
        <taxon>Betaproteobacteria</taxon>
        <taxon>Nitrosomonadales</taxon>
        <taxon>Nitrosomonadaceae</taxon>
        <taxon>Nitrosomonas</taxon>
    </lineage>
</organism>
<feature type="binding site" evidence="15">
    <location>
        <position position="150"/>
    </location>
    <ligand>
        <name>ATP</name>
        <dbReference type="ChEBI" id="CHEBI:30616"/>
    </ligand>
</feature>
<dbReference type="PANTHER" id="PTHR17490:SF16">
    <property type="entry name" value="THREONYLCARBAMOYL-AMP SYNTHASE"/>
    <property type="match status" value="1"/>
</dbReference>
<feature type="binding site" evidence="15">
    <location>
        <position position="40"/>
    </location>
    <ligand>
        <name>L-threonine</name>
        <dbReference type="ChEBI" id="CHEBI:57926"/>
    </ligand>
</feature>
<dbReference type="InterPro" id="IPR005145">
    <property type="entry name" value="Sua5_C"/>
</dbReference>
<dbReference type="InterPro" id="IPR050156">
    <property type="entry name" value="TC-AMP_synthase_SUA5"/>
</dbReference>
<evidence type="ECO:0000256" key="8">
    <source>
        <dbReference type="ARBA" id="ARBA00022694"/>
    </source>
</evidence>
<dbReference type="GO" id="GO:0000049">
    <property type="term" value="F:tRNA binding"/>
    <property type="evidence" value="ECO:0007669"/>
    <property type="project" value="TreeGrafter"/>
</dbReference>
<dbReference type="Pfam" id="PF03481">
    <property type="entry name" value="Sua5_C"/>
    <property type="match status" value="1"/>
</dbReference>
<protein>
    <recommendedName>
        <fullName evidence="5 14">Threonylcarbamoyl-AMP synthase</fullName>
        <shortName evidence="14">TC-AMP synthase</shortName>
        <ecNumber evidence="4 14">2.7.7.87</ecNumber>
    </recommendedName>
    <alternativeName>
        <fullName evidence="12 14">L-threonylcarbamoyladenylate synthase</fullName>
    </alternativeName>
</protein>
<dbReference type="GO" id="GO:0005737">
    <property type="term" value="C:cytoplasm"/>
    <property type="evidence" value="ECO:0007669"/>
    <property type="project" value="UniProtKB-SubCell"/>
</dbReference>
<evidence type="ECO:0000256" key="6">
    <source>
        <dbReference type="ARBA" id="ARBA00022490"/>
    </source>
</evidence>
<dbReference type="Pfam" id="PF01300">
    <property type="entry name" value="Sua5_yciO_yrdC"/>
    <property type="match status" value="1"/>
</dbReference>
<feature type="active site" evidence="16">
    <location>
        <position position="33"/>
    </location>
</feature>
<dbReference type="FunFam" id="3.90.870.10:FF:000009">
    <property type="entry name" value="Threonylcarbamoyl-AMP synthase, putative"/>
    <property type="match status" value="1"/>
</dbReference>
<comment type="subcellular location">
    <subcellularLocation>
        <location evidence="1 14">Cytoplasm</location>
    </subcellularLocation>
</comment>
<reference evidence="18 19" key="1">
    <citation type="submission" date="2016-10" db="EMBL/GenBank/DDBJ databases">
        <authorList>
            <person name="de Groot N.N."/>
        </authorList>
    </citation>
    <scope>NUCLEOTIDE SEQUENCE [LARGE SCALE GENOMIC DNA]</scope>
    <source>
        <strain evidence="18 19">Nm13</strain>
    </source>
</reference>
<comment type="function">
    <text evidence="14">Required for the formation of a threonylcarbamoyl group on adenosine at position 37 (t(6)A37) in tRNAs that read codons beginning with adenine.</text>
</comment>
<dbReference type="InterPro" id="IPR017945">
    <property type="entry name" value="DHBP_synth_RibB-like_a/b_dom"/>
</dbReference>
<proteinExistence type="inferred from homology"/>
<accession>A0A1H5WVH1</accession>
<evidence type="ECO:0000256" key="10">
    <source>
        <dbReference type="ARBA" id="ARBA00022741"/>
    </source>
</evidence>
<dbReference type="GO" id="GO:0003725">
    <property type="term" value="F:double-stranded RNA binding"/>
    <property type="evidence" value="ECO:0007669"/>
    <property type="project" value="UniProtKB-UniRule"/>
</dbReference>
<feature type="domain" description="YrdC-like" evidence="17">
    <location>
        <begin position="18"/>
        <end position="206"/>
    </location>
</feature>
<dbReference type="EC" id="2.7.7.87" evidence="4 14"/>
<dbReference type="Gene3D" id="3.90.870.10">
    <property type="entry name" value="DHBP synthase"/>
    <property type="match status" value="1"/>
</dbReference>
<feature type="binding site" evidence="15">
    <location>
        <position position="72"/>
    </location>
    <ligand>
        <name>L-threonine</name>
        <dbReference type="ChEBI" id="CHEBI:57926"/>
    </ligand>
</feature>
<evidence type="ECO:0000256" key="16">
    <source>
        <dbReference type="PROSITE-ProRule" id="PRU10099"/>
    </source>
</evidence>
<name>A0A1H5WVH1_9PROT</name>
<dbReference type="AlphaFoldDB" id="A0A1H5WVH1"/>
<evidence type="ECO:0000313" key="19">
    <source>
        <dbReference type="Proteomes" id="UP000236753"/>
    </source>
</evidence>
<dbReference type="PROSITE" id="PS51163">
    <property type="entry name" value="YRDC"/>
    <property type="match status" value="1"/>
</dbReference>
<dbReference type="InterPro" id="IPR006070">
    <property type="entry name" value="Sua5-like_dom"/>
</dbReference>
<keyword evidence="10 14" id="KW-0547">Nucleotide-binding</keyword>
<evidence type="ECO:0000256" key="12">
    <source>
        <dbReference type="ARBA" id="ARBA00029774"/>
    </source>
</evidence>
<feature type="binding site" evidence="15">
    <location>
        <position position="188"/>
    </location>
    <ligand>
        <name>L-threonine</name>
        <dbReference type="ChEBI" id="CHEBI:57926"/>
    </ligand>
</feature>
<feature type="binding site" evidence="15">
    <location>
        <position position="240"/>
    </location>
    <ligand>
        <name>ATP</name>
        <dbReference type="ChEBI" id="CHEBI:30616"/>
    </ligand>
</feature>
<keyword evidence="6 14" id="KW-0963">Cytoplasm</keyword>
<evidence type="ECO:0000256" key="3">
    <source>
        <dbReference type="ARBA" id="ARBA00010518"/>
    </source>
</evidence>
<evidence type="ECO:0000256" key="9">
    <source>
        <dbReference type="ARBA" id="ARBA00022695"/>
    </source>
</evidence>
<dbReference type="OrthoDB" id="9814580at2"/>
<evidence type="ECO:0000256" key="7">
    <source>
        <dbReference type="ARBA" id="ARBA00022679"/>
    </source>
</evidence>
<evidence type="ECO:0000256" key="1">
    <source>
        <dbReference type="ARBA" id="ARBA00004496"/>
    </source>
</evidence>